<dbReference type="Proteomes" id="UP000178991">
    <property type="component" value="Unassembled WGS sequence"/>
</dbReference>
<comment type="caution">
    <text evidence="1">The sequence shown here is derived from an EMBL/GenBank/DDBJ whole genome shotgun (WGS) entry which is preliminary data.</text>
</comment>
<evidence type="ECO:0000313" key="2">
    <source>
        <dbReference type="Proteomes" id="UP000178991"/>
    </source>
</evidence>
<accession>A0A1G2HLC5</accession>
<reference evidence="1 2" key="1">
    <citation type="journal article" date="2016" name="Nat. Commun.">
        <title>Thousands of microbial genomes shed light on interconnected biogeochemical processes in an aquifer system.</title>
        <authorList>
            <person name="Anantharaman K."/>
            <person name="Brown C.T."/>
            <person name="Hug L.A."/>
            <person name="Sharon I."/>
            <person name="Castelle C.J."/>
            <person name="Probst A.J."/>
            <person name="Thomas B.C."/>
            <person name="Singh A."/>
            <person name="Wilkins M.J."/>
            <person name="Karaoz U."/>
            <person name="Brodie E.L."/>
            <person name="Williams K.H."/>
            <person name="Hubbard S.S."/>
            <person name="Banfield J.F."/>
        </authorList>
    </citation>
    <scope>NUCLEOTIDE SEQUENCE [LARGE SCALE GENOMIC DNA]</scope>
</reference>
<dbReference type="EMBL" id="MHOL01000015">
    <property type="protein sequence ID" value="OGZ62708.1"/>
    <property type="molecule type" value="Genomic_DNA"/>
</dbReference>
<protein>
    <submittedName>
        <fullName evidence="1">Uncharacterized protein</fullName>
    </submittedName>
</protein>
<sequence length="59" mass="6244">MPPGPDDPGPPEIIINMPPKTTINPASGVDTFHTINENTLLISVKKSDMVHALNPESPG</sequence>
<name>A0A1G2HLC5_9BACT</name>
<gene>
    <name evidence="1" type="ORF">A2639_03350</name>
</gene>
<organism evidence="1 2">
    <name type="scientific">Candidatus Staskawiczbacteria bacterium RIFCSPHIGHO2_01_FULL_34_27</name>
    <dbReference type="NCBI Taxonomy" id="1802199"/>
    <lineage>
        <taxon>Bacteria</taxon>
        <taxon>Candidatus Staskawicziibacteriota</taxon>
    </lineage>
</organism>
<evidence type="ECO:0000313" key="1">
    <source>
        <dbReference type="EMBL" id="OGZ62708.1"/>
    </source>
</evidence>
<proteinExistence type="predicted"/>
<dbReference type="AlphaFoldDB" id="A0A1G2HLC5"/>